<gene>
    <name evidence="2" type="ORF">Tco_0839073</name>
</gene>
<name>A0ABQ5APL8_9ASTR</name>
<comment type="caution">
    <text evidence="2">The sequence shown here is derived from an EMBL/GenBank/DDBJ whole genome shotgun (WGS) entry which is preliminary data.</text>
</comment>
<evidence type="ECO:0000256" key="1">
    <source>
        <dbReference type="SAM" id="MobiDB-lite"/>
    </source>
</evidence>
<dbReference type="EMBL" id="BQNB010012522">
    <property type="protein sequence ID" value="GJT04611.1"/>
    <property type="molecule type" value="Genomic_DNA"/>
</dbReference>
<evidence type="ECO:0000313" key="2">
    <source>
        <dbReference type="EMBL" id="GJT04611.1"/>
    </source>
</evidence>
<feature type="region of interest" description="Disordered" evidence="1">
    <location>
        <begin position="268"/>
        <end position="313"/>
    </location>
</feature>
<reference evidence="2" key="1">
    <citation type="journal article" date="2022" name="Int. J. Mol. Sci.">
        <title>Draft Genome of Tanacetum Coccineum: Genomic Comparison of Closely Related Tanacetum-Family Plants.</title>
        <authorList>
            <person name="Yamashiro T."/>
            <person name="Shiraishi A."/>
            <person name="Nakayama K."/>
            <person name="Satake H."/>
        </authorList>
    </citation>
    <scope>NUCLEOTIDE SEQUENCE</scope>
</reference>
<accession>A0ABQ5APL8</accession>
<keyword evidence="3" id="KW-1185">Reference proteome</keyword>
<reference evidence="2" key="2">
    <citation type="submission" date="2022-01" db="EMBL/GenBank/DDBJ databases">
        <authorList>
            <person name="Yamashiro T."/>
            <person name="Shiraishi A."/>
            <person name="Satake H."/>
            <person name="Nakayama K."/>
        </authorList>
    </citation>
    <scope>NUCLEOTIDE SEQUENCE</scope>
</reference>
<protein>
    <submittedName>
        <fullName evidence="2">Uncharacterized protein</fullName>
    </submittedName>
</protein>
<feature type="compositionally biased region" description="Basic and acidic residues" evidence="1">
    <location>
        <begin position="291"/>
        <end position="305"/>
    </location>
</feature>
<feature type="region of interest" description="Disordered" evidence="1">
    <location>
        <begin position="154"/>
        <end position="173"/>
    </location>
</feature>
<feature type="compositionally biased region" description="Polar residues" evidence="1">
    <location>
        <begin position="1"/>
        <end position="26"/>
    </location>
</feature>
<feature type="region of interest" description="Disordered" evidence="1">
    <location>
        <begin position="1"/>
        <end position="31"/>
    </location>
</feature>
<sequence length="313" mass="35397">MIYRSSSPITSQSKGDSTDPTSSNENLVPIPSIRGYIADPSPRECAGELAHIAPNSTGIVEAFDPNDDTFRYYDTFENIVYVDASPSYESNVILREKLLNVHRVISNIESLKNNPTPDRVFKSPSLFPIPIVESDSFFEEPDTSLSYLDNSLPEFETSSNHTEETRSGSTTTHANYTLPEYDSFLFEIEPNEEGLISIDNSNNTLLELSEFESFHFDPSFPRPPPEPPDVEKCFEPEAGLNQQFLKTPVFDVVFRFTRASYPLFEISTDKTNITRKPSKTGKHEHEKRKSTREAKDSKPKPEKVKSQSKKVKP</sequence>
<feature type="compositionally biased region" description="Basic residues" evidence="1">
    <location>
        <begin position="276"/>
        <end position="290"/>
    </location>
</feature>
<organism evidence="2 3">
    <name type="scientific">Tanacetum coccineum</name>
    <dbReference type="NCBI Taxonomy" id="301880"/>
    <lineage>
        <taxon>Eukaryota</taxon>
        <taxon>Viridiplantae</taxon>
        <taxon>Streptophyta</taxon>
        <taxon>Embryophyta</taxon>
        <taxon>Tracheophyta</taxon>
        <taxon>Spermatophyta</taxon>
        <taxon>Magnoliopsida</taxon>
        <taxon>eudicotyledons</taxon>
        <taxon>Gunneridae</taxon>
        <taxon>Pentapetalae</taxon>
        <taxon>asterids</taxon>
        <taxon>campanulids</taxon>
        <taxon>Asterales</taxon>
        <taxon>Asteraceae</taxon>
        <taxon>Asteroideae</taxon>
        <taxon>Anthemideae</taxon>
        <taxon>Anthemidinae</taxon>
        <taxon>Tanacetum</taxon>
    </lineage>
</organism>
<evidence type="ECO:0000313" key="3">
    <source>
        <dbReference type="Proteomes" id="UP001151760"/>
    </source>
</evidence>
<proteinExistence type="predicted"/>
<dbReference type="Proteomes" id="UP001151760">
    <property type="component" value="Unassembled WGS sequence"/>
</dbReference>